<evidence type="ECO:0000313" key="2">
    <source>
        <dbReference type="Proteomes" id="UP000216021"/>
    </source>
</evidence>
<dbReference type="STRING" id="2034155.BMI79_11680"/>
<name>A0A1S8CIU5_9GAMM</name>
<proteinExistence type="predicted"/>
<evidence type="ECO:0000313" key="1">
    <source>
        <dbReference type="EMBL" id="OMQ22175.1"/>
    </source>
</evidence>
<comment type="caution">
    <text evidence="1">The sequence shown here is derived from an EMBL/GenBank/DDBJ whole genome shotgun (WGS) entry which is preliminary data.</text>
</comment>
<organism evidence="1 2">
    <name type="scientific">Serratia oryzae</name>
    <dbReference type="NCBI Taxonomy" id="2034155"/>
    <lineage>
        <taxon>Bacteria</taxon>
        <taxon>Pseudomonadati</taxon>
        <taxon>Pseudomonadota</taxon>
        <taxon>Gammaproteobacteria</taxon>
        <taxon>Enterobacterales</taxon>
        <taxon>Yersiniaceae</taxon>
        <taxon>Serratia</taxon>
    </lineage>
</organism>
<reference evidence="1 2" key="1">
    <citation type="submission" date="2016-11" db="EMBL/GenBank/DDBJ databases">
        <title>Rahnella oryzae sp. nov., isolated from rice root.</title>
        <authorList>
            <person name="Zhang X.-X."/>
            <person name="Zhang J."/>
        </authorList>
    </citation>
    <scope>NUCLEOTIDE SEQUENCE [LARGE SCALE GENOMIC DNA]</scope>
    <source>
        <strain evidence="1 2">J11-6</strain>
    </source>
</reference>
<dbReference type="Proteomes" id="UP000216021">
    <property type="component" value="Unassembled WGS sequence"/>
</dbReference>
<dbReference type="AlphaFoldDB" id="A0A1S8CIU5"/>
<protein>
    <submittedName>
        <fullName evidence="1">Uncharacterized protein</fullName>
    </submittedName>
</protein>
<dbReference type="EMBL" id="MOXD01000006">
    <property type="protein sequence ID" value="OMQ22175.1"/>
    <property type="molecule type" value="Genomic_DNA"/>
</dbReference>
<accession>A0A1S8CIU5</accession>
<sequence length="75" mass="8600">MPISTLVKTLVIEHEKQGPFKFEIYETDGHYSADIHCRNGDGRWMVHKNGYGFKKAITIEDAKASCERFIEILGK</sequence>
<keyword evidence="2" id="KW-1185">Reference proteome</keyword>
<gene>
    <name evidence="1" type="ORF">BMI79_11680</name>
</gene>
<dbReference type="RefSeq" id="WP_076942388.1">
    <property type="nucleotide sequence ID" value="NZ_MOXD01000006.1"/>
</dbReference>